<dbReference type="Gene3D" id="3.30.530.20">
    <property type="match status" value="1"/>
</dbReference>
<dbReference type="SUPFAM" id="SSF55961">
    <property type="entry name" value="Bet v1-like"/>
    <property type="match status" value="1"/>
</dbReference>
<sequence length="603" mass="67055">MTSAIEARQRLDKVLASSALSDTAILSSLVRKQLHKTSAEKLATDEVVEKKCNQLLKLLDALRSAKGERTTKVVDGEWKVKQDTPRFRVMYREGPEGAPYHSLCLDGIIEGPMSHALCVGCEVPMYKEWWPQFAAPTFKIVESRWLERDTVGGDYSVLRFKVPWPFAMREVILSAFELEYFDEDLVAVLYQSAPDVADEKVDGISTNQIPPLNSNAVRMDLDGGFVLQKIGHNCSFFRIVVDLDMKLDIVPPWLINFIARQLVGHGYKLYQKAVSGVKGSKLEKLADSDRMYKRIQALDNASLNVYEPTLLEEITAIKKGPYKEEEIDSIESALKSFTDQELSKAFKQQTEDAQIEEKQHTDAPLSKSILHSNNSTVPNGLSNGNHESNPDCFVPIAEINGIEIATASVEREQQLRPHSEGDGPTDPEVVWALQMLEKFIAHFKSQKAAAQTSGSRDTPGVQNETADNPESVYSSAMADSFHDSNEYLDTQDGGSLQNSTSQHDTGGIGSSQSTVPSVKVTAGAAVTNGTENGTKHSLTTSDFDRVKGLGSDEIIIALPEGQQNKQHPHTHHRGFRFFRFRKRHKDKEKKSSKRHEQAVAIEN</sequence>
<feature type="compositionally biased region" description="Polar residues" evidence="1">
    <location>
        <begin position="492"/>
        <end position="516"/>
    </location>
</feature>
<name>A0A8T0GI98_CERPU</name>
<accession>A0A8T0GI98</accession>
<evidence type="ECO:0000256" key="1">
    <source>
        <dbReference type="SAM" id="MobiDB-lite"/>
    </source>
</evidence>
<keyword evidence="3" id="KW-1185">Reference proteome</keyword>
<dbReference type="AlphaFoldDB" id="A0A8T0GI98"/>
<dbReference type="Proteomes" id="UP000822688">
    <property type="component" value="Chromosome 10"/>
</dbReference>
<proteinExistence type="predicted"/>
<dbReference type="PANTHER" id="PTHR34560">
    <property type="entry name" value="POLYKETIDE CYCLASE/DEHYDRASE/LIPID TRANSPORT SUPERFAMILY PROTEIN"/>
    <property type="match status" value="1"/>
</dbReference>
<dbReference type="InterPro" id="IPR023393">
    <property type="entry name" value="START-like_dom_sf"/>
</dbReference>
<organism evidence="2 3">
    <name type="scientific">Ceratodon purpureus</name>
    <name type="common">Fire moss</name>
    <name type="synonym">Dicranum purpureum</name>
    <dbReference type="NCBI Taxonomy" id="3225"/>
    <lineage>
        <taxon>Eukaryota</taxon>
        <taxon>Viridiplantae</taxon>
        <taxon>Streptophyta</taxon>
        <taxon>Embryophyta</taxon>
        <taxon>Bryophyta</taxon>
        <taxon>Bryophytina</taxon>
        <taxon>Bryopsida</taxon>
        <taxon>Dicranidae</taxon>
        <taxon>Pseudoditrichales</taxon>
        <taxon>Ditrichaceae</taxon>
        <taxon>Ceratodon</taxon>
    </lineage>
</organism>
<feature type="compositionally biased region" description="Basic residues" evidence="1">
    <location>
        <begin position="582"/>
        <end position="593"/>
    </location>
</feature>
<feature type="compositionally biased region" description="Polar residues" evidence="1">
    <location>
        <begin position="448"/>
        <end position="469"/>
    </location>
</feature>
<evidence type="ECO:0000313" key="3">
    <source>
        <dbReference type="Proteomes" id="UP000822688"/>
    </source>
</evidence>
<feature type="region of interest" description="Disordered" evidence="1">
    <location>
        <begin position="582"/>
        <end position="603"/>
    </location>
</feature>
<reference evidence="2" key="1">
    <citation type="submission" date="2020-06" db="EMBL/GenBank/DDBJ databases">
        <title>WGS assembly of Ceratodon purpureus strain R40.</title>
        <authorList>
            <person name="Carey S.B."/>
            <person name="Jenkins J."/>
            <person name="Shu S."/>
            <person name="Lovell J.T."/>
            <person name="Sreedasyam A."/>
            <person name="Maumus F."/>
            <person name="Tiley G.P."/>
            <person name="Fernandez-Pozo N."/>
            <person name="Barry K."/>
            <person name="Chen C."/>
            <person name="Wang M."/>
            <person name="Lipzen A."/>
            <person name="Daum C."/>
            <person name="Saski C.A."/>
            <person name="Payton A.C."/>
            <person name="Mcbreen J.C."/>
            <person name="Conrad R.E."/>
            <person name="Kollar L.M."/>
            <person name="Olsson S."/>
            <person name="Huttunen S."/>
            <person name="Landis J.B."/>
            <person name="Wickett N.J."/>
            <person name="Johnson M.G."/>
            <person name="Rensing S.A."/>
            <person name="Grimwood J."/>
            <person name="Schmutz J."/>
            <person name="Mcdaniel S.F."/>
        </authorList>
    </citation>
    <scope>NUCLEOTIDE SEQUENCE</scope>
    <source>
        <strain evidence="2">R40</strain>
    </source>
</reference>
<feature type="region of interest" description="Disordered" evidence="1">
    <location>
        <begin position="447"/>
        <end position="469"/>
    </location>
</feature>
<evidence type="ECO:0000313" key="2">
    <source>
        <dbReference type="EMBL" id="KAG0558305.1"/>
    </source>
</evidence>
<feature type="region of interest" description="Disordered" evidence="1">
    <location>
        <begin position="347"/>
        <end position="389"/>
    </location>
</feature>
<dbReference type="PANTHER" id="PTHR34560:SF1">
    <property type="entry name" value="START DOMAIN-CONTAINING PROTEIN"/>
    <property type="match status" value="1"/>
</dbReference>
<protein>
    <recommendedName>
        <fullName evidence="4">START domain-containing protein</fullName>
    </recommendedName>
</protein>
<feature type="compositionally biased region" description="Polar residues" evidence="1">
    <location>
        <begin position="369"/>
        <end position="387"/>
    </location>
</feature>
<dbReference type="EMBL" id="CM026431">
    <property type="protein sequence ID" value="KAG0558305.1"/>
    <property type="molecule type" value="Genomic_DNA"/>
</dbReference>
<gene>
    <name evidence="2" type="ORF">KC19_10G017800</name>
</gene>
<evidence type="ECO:0008006" key="4">
    <source>
        <dbReference type="Google" id="ProtNLM"/>
    </source>
</evidence>
<feature type="region of interest" description="Disordered" evidence="1">
    <location>
        <begin position="484"/>
        <end position="516"/>
    </location>
</feature>
<comment type="caution">
    <text evidence="2">The sequence shown here is derived from an EMBL/GenBank/DDBJ whole genome shotgun (WGS) entry which is preliminary data.</text>
</comment>